<organism evidence="2 3">
    <name type="scientific">Basidiobolus meristosporus CBS 931.73</name>
    <dbReference type="NCBI Taxonomy" id="1314790"/>
    <lineage>
        <taxon>Eukaryota</taxon>
        <taxon>Fungi</taxon>
        <taxon>Fungi incertae sedis</taxon>
        <taxon>Zoopagomycota</taxon>
        <taxon>Entomophthoromycotina</taxon>
        <taxon>Basidiobolomycetes</taxon>
        <taxon>Basidiobolales</taxon>
        <taxon>Basidiobolaceae</taxon>
        <taxon>Basidiobolus</taxon>
    </lineage>
</organism>
<keyword evidence="3" id="KW-1185">Reference proteome</keyword>
<comment type="caution">
    <text evidence="2">The sequence shown here is derived from an EMBL/GenBank/DDBJ whole genome shotgun (WGS) entry which is preliminary data.</text>
</comment>
<protein>
    <submittedName>
        <fullName evidence="2">Uncharacterized protein</fullName>
    </submittedName>
</protein>
<evidence type="ECO:0000313" key="3">
    <source>
        <dbReference type="Proteomes" id="UP000193498"/>
    </source>
</evidence>
<feature type="signal peptide" evidence="1">
    <location>
        <begin position="1"/>
        <end position="19"/>
    </location>
</feature>
<evidence type="ECO:0000313" key="2">
    <source>
        <dbReference type="EMBL" id="ORX82668.1"/>
    </source>
</evidence>
<proteinExistence type="predicted"/>
<dbReference type="EMBL" id="MCFE01000663">
    <property type="protein sequence ID" value="ORX82668.1"/>
    <property type="molecule type" value="Genomic_DNA"/>
</dbReference>
<dbReference type="Proteomes" id="UP000193498">
    <property type="component" value="Unassembled WGS sequence"/>
</dbReference>
<sequence length="64" mass="6873">MKFILALVATALSLGVVSAMPAAPCVTLCERTYRSCIVGCQAQDRLCSQKCYSAELKCRSGCPR</sequence>
<dbReference type="InParanoid" id="A0A1Y1XAA4"/>
<name>A0A1Y1XAA4_9FUNG</name>
<reference evidence="2 3" key="1">
    <citation type="submission" date="2016-07" db="EMBL/GenBank/DDBJ databases">
        <title>Pervasive Adenine N6-methylation of Active Genes in Fungi.</title>
        <authorList>
            <consortium name="DOE Joint Genome Institute"/>
            <person name="Mondo S.J."/>
            <person name="Dannebaum R.O."/>
            <person name="Kuo R.C."/>
            <person name="Labutti K."/>
            <person name="Haridas S."/>
            <person name="Kuo A."/>
            <person name="Salamov A."/>
            <person name="Ahrendt S.R."/>
            <person name="Lipzen A."/>
            <person name="Sullivan W."/>
            <person name="Andreopoulos W.B."/>
            <person name="Clum A."/>
            <person name="Lindquist E."/>
            <person name="Daum C."/>
            <person name="Ramamoorthy G.K."/>
            <person name="Gryganskyi A."/>
            <person name="Culley D."/>
            <person name="Magnuson J.K."/>
            <person name="James T.Y."/>
            <person name="O'Malley M.A."/>
            <person name="Stajich J.E."/>
            <person name="Spatafora J.W."/>
            <person name="Visel A."/>
            <person name="Grigoriev I.V."/>
        </authorList>
    </citation>
    <scope>NUCLEOTIDE SEQUENCE [LARGE SCALE GENOMIC DNA]</scope>
    <source>
        <strain evidence="2 3">CBS 931.73</strain>
    </source>
</reference>
<feature type="chain" id="PRO_5012214785" evidence="1">
    <location>
        <begin position="20"/>
        <end position="64"/>
    </location>
</feature>
<keyword evidence="1" id="KW-0732">Signal</keyword>
<gene>
    <name evidence="2" type="ORF">K493DRAFT_320412</name>
</gene>
<evidence type="ECO:0000256" key="1">
    <source>
        <dbReference type="SAM" id="SignalP"/>
    </source>
</evidence>
<accession>A0A1Y1XAA4</accession>
<dbReference type="AlphaFoldDB" id="A0A1Y1XAA4"/>